<proteinExistence type="inferred from homology"/>
<reference evidence="12 13" key="2">
    <citation type="submission" date="2018-11" db="EMBL/GenBank/DDBJ databases">
        <authorList>
            <consortium name="Pathogen Informatics"/>
        </authorList>
    </citation>
    <scope>NUCLEOTIDE SEQUENCE [LARGE SCALE GENOMIC DNA]</scope>
</reference>
<evidence type="ECO:0000256" key="11">
    <source>
        <dbReference type="SAM" id="Phobius"/>
    </source>
</evidence>
<protein>
    <submittedName>
        <fullName evidence="14">Congested-like trachea protein</fullName>
    </submittedName>
</protein>
<dbReference type="GO" id="GO:1902603">
    <property type="term" value="P:carnitine transmembrane transport"/>
    <property type="evidence" value="ECO:0007669"/>
    <property type="project" value="TreeGrafter"/>
</dbReference>
<dbReference type="WBParaSite" id="HNAJ_0000449601-mRNA-1">
    <property type="protein sequence ID" value="HNAJ_0000449601-mRNA-1"/>
    <property type="gene ID" value="HNAJ_0000449601"/>
</dbReference>
<evidence type="ECO:0000256" key="1">
    <source>
        <dbReference type="ARBA" id="ARBA00004225"/>
    </source>
</evidence>
<dbReference type="InterPro" id="IPR023395">
    <property type="entry name" value="MCP_dom_sf"/>
</dbReference>
<dbReference type="GO" id="GO:0006839">
    <property type="term" value="P:mitochondrial transport"/>
    <property type="evidence" value="ECO:0007669"/>
    <property type="project" value="TreeGrafter"/>
</dbReference>
<dbReference type="PANTHER" id="PTHR45624:SF4">
    <property type="entry name" value="CONGESTED-LIKE TRACHEA PROTEIN-RELATED"/>
    <property type="match status" value="1"/>
</dbReference>
<keyword evidence="8 9" id="KW-0472">Membrane</keyword>
<evidence type="ECO:0000256" key="10">
    <source>
        <dbReference type="RuleBase" id="RU000488"/>
    </source>
</evidence>
<keyword evidence="6 11" id="KW-1133">Transmembrane helix</keyword>
<feature type="repeat" description="Solcar" evidence="9">
    <location>
        <begin position="11"/>
        <end position="102"/>
    </location>
</feature>
<comment type="subcellular location">
    <subcellularLocation>
        <location evidence="1">Mitochondrion membrane</location>
        <topology evidence="1">Multi-pass membrane protein</topology>
    </subcellularLocation>
</comment>
<keyword evidence="3 10" id="KW-0813">Transport</keyword>
<dbReference type="InterPro" id="IPR050567">
    <property type="entry name" value="Mitochondrial_Carrier"/>
</dbReference>
<evidence type="ECO:0000256" key="8">
    <source>
        <dbReference type="ARBA" id="ARBA00023136"/>
    </source>
</evidence>
<dbReference type="Gene3D" id="1.50.40.10">
    <property type="entry name" value="Mitochondrial carrier domain"/>
    <property type="match status" value="2"/>
</dbReference>
<evidence type="ECO:0000313" key="13">
    <source>
        <dbReference type="Proteomes" id="UP000278807"/>
    </source>
</evidence>
<evidence type="ECO:0000256" key="7">
    <source>
        <dbReference type="ARBA" id="ARBA00023128"/>
    </source>
</evidence>
<feature type="transmembrane region" description="Helical" evidence="11">
    <location>
        <begin position="82"/>
        <end position="103"/>
    </location>
</feature>
<organism evidence="14">
    <name type="scientific">Rodentolepis nana</name>
    <name type="common">Dwarf tapeworm</name>
    <name type="synonym">Hymenolepis nana</name>
    <dbReference type="NCBI Taxonomy" id="102285"/>
    <lineage>
        <taxon>Eukaryota</taxon>
        <taxon>Metazoa</taxon>
        <taxon>Spiralia</taxon>
        <taxon>Lophotrochozoa</taxon>
        <taxon>Platyhelminthes</taxon>
        <taxon>Cestoda</taxon>
        <taxon>Eucestoda</taxon>
        <taxon>Cyclophyllidea</taxon>
        <taxon>Hymenolepididae</taxon>
        <taxon>Rodentolepis</taxon>
    </lineage>
</organism>
<dbReference type="Proteomes" id="UP000278807">
    <property type="component" value="Unassembled WGS sequence"/>
</dbReference>
<evidence type="ECO:0000256" key="9">
    <source>
        <dbReference type="PROSITE-ProRule" id="PRU00282"/>
    </source>
</evidence>
<keyword evidence="13" id="KW-1185">Reference proteome</keyword>
<gene>
    <name evidence="12" type="ORF">HNAJ_LOCUS4494</name>
</gene>
<evidence type="ECO:0000256" key="3">
    <source>
        <dbReference type="ARBA" id="ARBA00022448"/>
    </source>
</evidence>
<evidence type="ECO:0000313" key="14">
    <source>
        <dbReference type="WBParaSite" id="HNAJ_0000449601-mRNA-1"/>
    </source>
</evidence>
<dbReference type="InterPro" id="IPR018108">
    <property type="entry name" value="MCP_transmembrane"/>
</dbReference>
<comment type="similarity">
    <text evidence="2 10">Belongs to the mitochondrial carrier (TC 2.A.29) family.</text>
</comment>
<dbReference type="PROSITE" id="PS50920">
    <property type="entry name" value="SOLCAR"/>
    <property type="match status" value="2"/>
</dbReference>
<evidence type="ECO:0000313" key="12">
    <source>
        <dbReference type="EMBL" id="VDO00354.1"/>
    </source>
</evidence>
<name>A0A0R3TBQ7_RODNA</name>
<feature type="repeat" description="Solcar" evidence="9">
    <location>
        <begin position="110"/>
        <end position="198"/>
    </location>
</feature>
<dbReference type="GO" id="GO:0015227">
    <property type="term" value="F:O-acyl-L-carnitine transmembrane transporter activity"/>
    <property type="evidence" value="ECO:0007669"/>
    <property type="project" value="TreeGrafter"/>
</dbReference>
<keyword evidence="7" id="KW-0496">Mitochondrion</keyword>
<evidence type="ECO:0000256" key="4">
    <source>
        <dbReference type="ARBA" id="ARBA00022692"/>
    </source>
</evidence>
<dbReference type="STRING" id="102285.A0A0R3TBQ7"/>
<dbReference type="EMBL" id="UZAE01003198">
    <property type="protein sequence ID" value="VDO00354.1"/>
    <property type="molecule type" value="Genomic_DNA"/>
</dbReference>
<dbReference type="SUPFAM" id="SSF103506">
    <property type="entry name" value="Mitochondrial carrier"/>
    <property type="match status" value="1"/>
</dbReference>
<evidence type="ECO:0000256" key="5">
    <source>
        <dbReference type="ARBA" id="ARBA00022737"/>
    </source>
</evidence>
<evidence type="ECO:0000256" key="6">
    <source>
        <dbReference type="ARBA" id="ARBA00022989"/>
    </source>
</evidence>
<keyword evidence="4 9" id="KW-0812">Transmembrane</keyword>
<evidence type="ECO:0000256" key="2">
    <source>
        <dbReference type="ARBA" id="ARBA00006375"/>
    </source>
</evidence>
<dbReference type="GO" id="GO:0031966">
    <property type="term" value="C:mitochondrial membrane"/>
    <property type="evidence" value="ECO:0007669"/>
    <property type="project" value="UniProtKB-SubCell"/>
</dbReference>
<keyword evidence="5" id="KW-0677">Repeat</keyword>
<dbReference type="PANTHER" id="PTHR45624">
    <property type="entry name" value="MITOCHONDRIAL BASIC AMINO ACIDS TRANSPORTER-RELATED"/>
    <property type="match status" value="1"/>
</dbReference>
<sequence length="270" mass="30013">MLDEFEHQPKSSHVKSFLAGGFGGMCTVITGHPFDTIKVRLQTMPHAGPNQIPLYRDAFDCACKTVTNEGIRGLYKGMLAPLIGAMPLFAVCFLGFNVGKSVFAKDVNKISKPELFCAGMFSGVFTTILMAPGERIKCLLQIQTKDAHIKYHGPLDVIKQLYREGGIRSIYKGSVATLLRDVPASGMFFLSYEWIKEIFGPGNMAAHHTLFAGGMAGIFNWLVAIPPDVLKSRLQTGWYIFILNFIDFINKLFPKHIIVLIGLRVIIEKR</sequence>
<reference evidence="14" key="1">
    <citation type="submission" date="2017-02" db="UniProtKB">
        <authorList>
            <consortium name="WormBaseParasite"/>
        </authorList>
    </citation>
    <scope>IDENTIFICATION</scope>
</reference>
<dbReference type="AlphaFoldDB" id="A0A0R3TBQ7"/>
<dbReference type="OrthoDB" id="14252at2759"/>
<accession>A0A0R3TBQ7</accession>
<dbReference type="Pfam" id="PF00153">
    <property type="entry name" value="Mito_carr"/>
    <property type="match status" value="3"/>
</dbReference>